<comment type="caution">
    <text evidence="1">The sequence shown here is derived from an EMBL/GenBank/DDBJ whole genome shotgun (WGS) entry which is preliminary data.</text>
</comment>
<dbReference type="EMBL" id="CAICTM010000185">
    <property type="protein sequence ID" value="CAB9504123.1"/>
    <property type="molecule type" value="Genomic_DNA"/>
</dbReference>
<evidence type="ECO:0000313" key="1">
    <source>
        <dbReference type="EMBL" id="CAB9504123.1"/>
    </source>
</evidence>
<proteinExistence type="predicted"/>
<keyword evidence="2" id="KW-1185">Reference proteome</keyword>
<organism evidence="1 2">
    <name type="scientific">Seminavis robusta</name>
    <dbReference type="NCBI Taxonomy" id="568900"/>
    <lineage>
        <taxon>Eukaryota</taxon>
        <taxon>Sar</taxon>
        <taxon>Stramenopiles</taxon>
        <taxon>Ochrophyta</taxon>
        <taxon>Bacillariophyta</taxon>
        <taxon>Bacillariophyceae</taxon>
        <taxon>Bacillariophycidae</taxon>
        <taxon>Naviculales</taxon>
        <taxon>Naviculaceae</taxon>
        <taxon>Seminavis</taxon>
    </lineage>
</organism>
<name>A0A9N8DJG9_9STRA</name>
<gene>
    <name evidence="1" type="ORF">SEMRO_186_G080710.1</name>
</gene>
<sequence length="106" mass="11775">MLADSLGRRSSPLPLLQIVGPRIKSVKPLLSLWNPALQQGIFVRGAKIGVTSSWDSYQVPADPWSQACLKSFEYWGESESTPPDFLRFVHRALARIPSLEKIKLAG</sequence>
<evidence type="ECO:0000313" key="2">
    <source>
        <dbReference type="Proteomes" id="UP001153069"/>
    </source>
</evidence>
<reference evidence="1" key="1">
    <citation type="submission" date="2020-06" db="EMBL/GenBank/DDBJ databases">
        <authorList>
            <consortium name="Plant Systems Biology data submission"/>
        </authorList>
    </citation>
    <scope>NUCLEOTIDE SEQUENCE</scope>
    <source>
        <strain evidence="1">D6</strain>
    </source>
</reference>
<dbReference type="Proteomes" id="UP001153069">
    <property type="component" value="Unassembled WGS sequence"/>
</dbReference>
<dbReference type="AlphaFoldDB" id="A0A9N8DJG9"/>
<accession>A0A9N8DJG9</accession>
<protein>
    <submittedName>
        <fullName evidence="1">Uncharacterized protein</fullName>
    </submittedName>
</protein>